<dbReference type="GO" id="GO:0008999">
    <property type="term" value="F:protein-N-terminal-alanine acetyltransferase activity"/>
    <property type="evidence" value="ECO:0007669"/>
    <property type="project" value="UniProtKB-EC"/>
</dbReference>
<dbReference type="SUPFAM" id="SSF55729">
    <property type="entry name" value="Acyl-CoA N-acyltransferases (Nat)"/>
    <property type="match status" value="1"/>
</dbReference>
<dbReference type="Gene3D" id="3.40.630.30">
    <property type="match status" value="1"/>
</dbReference>
<evidence type="ECO:0000313" key="2">
    <source>
        <dbReference type="EMBL" id="MDQ0484197.1"/>
    </source>
</evidence>
<dbReference type="InterPro" id="IPR016181">
    <property type="entry name" value="Acyl_CoA_acyltransferase"/>
</dbReference>
<dbReference type="EC" id="2.3.1.267" evidence="2"/>
<dbReference type="InterPro" id="IPR000182">
    <property type="entry name" value="GNAT_dom"/>
</dbReference>
<dbReference type="Proteomes" id="UP001226720">
    <property type="component" value="Unassembled WGS sequence"/>
</dbReference>
<keyword evidence="2" id="KW-0808">Transferase</keyword>
<comment type="caution">
    <text evidence="2">The sequence shown here is derived from an EMBL/GenBank/DDBJ whole genome shotgun (WGS) entry which is preliminary data.</text>
</comment>
<gene>
    <name evidence="2" type="ORF">QO000_003181</name>
</gene>
<reference evidence="2" key="1">
    <citation type="submission" date="2023-07" db="EMBL/GenBank/DDBJ databases">
        <title>Genomic Encyclopedia of Type Strains, Phase IV (KMG-IV): sequencing the most valuable type-strain genomes for metagenomic binning, comparative biology and taxonomic classification.</title>
        <authorList>
            <person name="Goeker M."/>
        </authorList>
    </citation>
    <scope>NUCLEOTIDE SEQUENCE [LARGE SCALE GENOMIC DNA]</scope>
    <source>
        <strain evidence="2">JSM 076093</strain>
    </source>
</reference>
<proteinExistence type="predicted"/>
<organism evidence="2 3">
    <name type="scientific">Guptibacillus hwajinpoensis</name>
    <dbReference type="NCBI Taxonomy" id="208199"/>
    <lineage>
        <taxon>Bacteria</taxon>
        <taxon>Bacillati</taxon>
        <taxon>Bacillota</taxon>
        <taxon>Bacilli</taxon>
        <taxon>Bacillales</taxon>
        <taxon>Guptibacillaceae</taxon>
        <taxon>Guptibacillus</taxon>
    </lineage>
</organism>
<dbReference type="InterPro" id="IPR051531">
    <property type="entry name" value="N-acetyltransferase"/>
</dbReference>
<sequence length="178" mass="20549">MQSFPVLHTKRLTLTALKSEDRDSLLSIFSDPHVTYYDGGKVMKTATQAQHYISAFKDVTSISTTNTIRWGVRLKETMELIGTAGFQNWDRTSSKAEMGAILSRDFWSDGYGLEAAKAVINYGFRHMHLHKIYAQTIENNRAAVKRLEQLGFQKEGTFRDHVYLRKQYYHVLVYSLFQ</sequence>
<dbReference type="Pfam" id="PF13302">
    <property type="entry name" value="Acetyltransf_3"/>
    <property type="match status" value="1"/>
</dbReference>
<feature type="domain" description="N-acetyltransferase" evidence="1">
    <location>
        <begin position="12"/>
        <end position="169"/>
    </location>
</feature>
<dbReference type="EMBL" id="JAUSWM010000006">
    <property type="protein sequence ID" value="MDQ0484197.1"/>
    <property type="molecule type" value="Genomic_DNA"/>
</dbReference>
<evidence type="ECO:0000313" key="3">
    <source>
        <dbReference type="Proteomes" id="UP001226720"/>
    </source>
</evidence>
<dbReference type="RefSeq" id="WP_301552319.1">
    <property type="nucleotide sequence ID" value="NZ_JAQRMZ010000007.1"/>
</dbReference>
<accession>A0ABU0K7U9</accession>
<name>A0ABU0K7U9_9BACL</name>
<keyword evidence="3" id="KW-1185">Reference proteome</keyword>
<dbReference type="PROSITE" id="PS51186">
    <property type="entry name" value="GNAT"/>
    <property type="match status" value="1"/>
</dbReference>
<dbReference type="PANTHER" id="PTHR43792:SF9">
    <property type="entry name" value="RIBOSOMAL-PROTEIN-ALANINE ACETYLTRANSFERASE"/>
    <property type="match status" value="1"/>
</dbReference>
<dbReference type="PANTHER" id="PTHR43792">
    <property type="entry name" value="GNAT FAMILY, PUTATIVE (AFU_ORTHOLOGUE AFUA_3G00765)-RELATED-RELATED"/>
    <property type="match status" value="1"/>
</dbReference>
<protein>
    <submittedName>
        <fullName evidence="2">Ribosomal-protein-alanine N-acetyltransferase</fullName>
        <ecNumber evidence="2">2.3.1.267</ecNumber>
    </submittedName>
</protein>
<dbReference type="GeneID" id="301327962"/>
<keyword evidence="2" id="KW-0012">Acyltransferase</keyword>
<evidence type="ECO:0000259" key="1">
    <source>
        <dbReference type="PROSITE" id="PS51186"/>
    </source>
</evidence>